<evidence type="ECO:0000313" key="3">
    <source>
        <dbReference type="Proteomes" id="UP001054945"/>
    </source>
</evidence>
<accession>A0AAV4S4P9</accession>
<evidence type="ECO:0000313" key="2">
    <source>
        <dbReference type="EMBL" id="GIY29100.1"/>
    </source>
</evidence>
<reference evidence="2 3" key="1">
    <citation type="submission" date="2021-06" db="EMBL/GenBank/DDBJ databases">
        <title>Caerostris extrusa draft genome.</title>
        <authorList>
            <person name="Kono N."/>
            <person name="Arakawa K."/>
        </authorList>
    </citation>
    <scope>NUCLEOTIDE SEQUENCE [LARGE SCALE GENOMIC DNA]</scope>
</reference>
<evidence type="ECO:0000256" key="1">
    <source>
        <dbReference type="SAM" id="MobiDB-lite"/>
    </source>
</evidence>
<gene>
    <name evidence="2" type="ORF">CEXT_674571</name>
</gene>
<name>A0AAV4S4P9_CAEEX</name>
<dbReference type="EMBL" id="BPLR01009023">
    <property type="protein sequence ID" value="GIY29100.1"/>
    <property type="molecule type" value="Genomic_DNA"/>
</dbReference>
<keyword evidence="3" id="KW-1185">Reference proteome</keyword>
<proteinExistence type="predicted"/>
<feature type="region of interest" description="Disordered" evidence="1">
    <location>
        <begin position="77"/>
        <end position="99"/>
    </location>
</feature>
<protein>
    <recommendedName>
        <fullName evidence="4">Reverse transcriptase</fullName>
    </recommendedName>
</protein>
<organism evidence="2 3">
    <name type="scientific">Caerostris extrusa</name>
    <name type="common">Bark spider</name>
    <name type="synonym">Caerostris bankana</name>
    <dbReference type="NCBI Taxonomy" id="172846"/>
    <lineage>
        <taxon>Eukaryota</taxon>
        <taxon>Metazoa</taxon>
        <taxon>Ecdysozoa</taxon>
        <taxon>Arthropoda</taxon>
        <taxon>Chelicerata</taxon>
        <taxon>Arachnida</taxon>
        <taxon>Araneae</taxon>
        <taxon>Araneomorphae</taxon>
        <taxon>Entelegynae</taxon>
        <taxon>Araneoidea</taxon>
        <taxon>Araneidae</taxon>
        <taxon>Caerostris</taxon>
    </lineage>
</organism>
<dbReference type="AlphaFoldDB" id="A0AAV4S4P9"/>
<dbReference type="Proteomes" id="UP001054945">
    <property type="component" value="Unassembled WGS sequence"/>
</dbReference>
<evidence type="ECO:0008006" key="4">
    <source>
        <dbReference type="Google" id="ProtNLM"/>
    </source>
</evidence>
<sequence>MATIYSHRPIITFAHQWVERKAWSLLCRQIYKNDVEGKPSVTRIPVGKSLLLLLPYLLNFALDASKILRNNFDPIEDTPTQSNHFSSGRRLNRVPSPTL</sequence>
<comment type="caution">
    <text evidence="2">The sequence shown here is derived from an EMBL/GenBank/DDBJ whole genome shotgun (WGS) entry which is preliminary data.</text>
</comment>